<sequence length="275" mass="30734">MQKVNKVVFGLCLIGLSSCIACSSDNKSSAAKSSENEQILDTLTYKMQSFKEISPYFAVPSEEQVDTTKFTAYYPVFDEEINTLVKESIYLDGEENMVQVSESFLTAFNEYAEDQIVAESGPLHAWFRDISCQVLLNTGKFLTLQNSISEYTGGAHGIQVVVLSNYDVQEKKELALTDIVSDTVKLKSIAEKFFREQENLSETESFGKAYFFDNDNFALADNFGLTKEGLLLYYNVYEIKPYADGPTSLLIPYAALSEVLTERVGLLAKNTSNIN</sequence>
<evidence type="ECO:0008006" key="6">
    <source>
        <dbReference type="Google" id="ProtNLM"/>
    </source>
</evidence>
<keyword evidence="5" id="KW-1185">Reference proteome</keyword>
<organism evidence="4 5">
    <name type="scientific">Sphingobacterium wenxiniae</name>
    <dbReference type="NCBI Taxonomy" id="683125"/>
    <lineage>
        <taxon>Bacteria</taxon>
        <taxon>Pseudomonadati</taxon>
        <taxon>Bacteroidota</taxon>
        <taxon>Sphingobacteriia</taxon>
        <taxon>Sphingobacteriales</taxon>
        <taxon>Sphingobacteriaceae</taxon>
        <taxon>Sphingobacterium</taxon>
    </lineage>
</organism>
<proteinExistence type="predicted"/>
<dbReference type="InterPro" id="IPR021729">
    <property type="entry name" value="DUF3298"/>
</dbReference>
<dbReference type="InterPro" id="IPR025303">
    <property type="entry name" value="PdaC"/>
</dbReference>
<reference evidence="4 5" key="1">
    <citation type="submission" date="2016-10" db="EMBL/GenBank/DDBJ databases">
        <authorList>
            <person name="de Groot N.N."/>
        </authorList>
    </citation>
    <scope>NUCLEOTIDE SEQUENCE [LARGE SCALE GENOMIC DNA]</scope>
    <source>
        <strain evidence="4 5">DSM 22789</strain>
    </source>
</reference>
<gene>
    <name evidence="4" type="ORF">SAMN05660206_102455</name>
</gene>
<evidence type="ECO:0000256" key="1">
    <source>
        <dbReference type="SAM" id="SignalP"/>
    </source>
</evidence>
<dbReference type="STRING" id="683125.SAMN05660206_102455"/>
<feature type="chain" id="PRO_5011516417" description="DUF3298 domain-containing protein" evidence="1">
    <location>
        <begin position="24"/>
        <end position="275"/>
    </location>
</feature>
<accession>A0A1I6QP94</accession>
<feature type="signal peptide" evidence="1">
    <location>
        <begin position="1"/>
        <end position="23"/>
    </location>
</feature>
<dbReference type="Gene3D" id="3.90.640.20">
    <property type="entry name" value="Heat-shock cognate protein, ATPase"/>
    <property type="match status" value="1"/>
</dbReference>
<dbReference type="PROSITE" id="PS51257">
    <property type="entry name" value="PROKAR_LIPOPROTEIN"/>
    <property type="match status" value="1"/>
</dbReference>
<dbReference type="Pfam" id="PF11738">
    <property type="entry name" value="DUF3298"/>
    <property type="match status" value="1"/>
</dbReference>
<feature type="domain" description="DUF3298" evidence="2">
    <location>
        <begin position="185"/>
        <end position="253"/>
    </location>
</feature>
<dbReference type="InterPro" id="IPR037126">
    <property type="entry name" value="PdaC/RsiV-like_sf"/>
</dbReference>
<evidence type="ECO:0000313" key="5">
    <source>
        <dbReference type="Proteomes" id="UP000198785"/>
    </source>
</evidence>
<evidence type="ECO:0000259" key="3">
    <source>
        <dbReference type="Pfam" id="PF13739"/>
    </source>
</evidence>
<dbReference type="EMBL" id="FOZZ01000002">
    <property type="protein sequence ID" value="SFS54283.1"/>
    <property type="molecule type" value="Genomic_DNA"/>
</dbReference>
<dbReference type="Gene3D" id="3.30.565.40">
    <property type="entry name" value="Fervidobacterium nodosum Rt17-B1 like"/>
    <property type="match status" value="1"/>
</dbReference>
<name>A0A1I6QP94_9SPHI</name>
<evidence type="ECO:0000313" key="4">
    <source>
        <dbReference type="EMBL" id="SFS54283.1"/>
    </source>
</evidence>
<feature type="domain" description="Deacetylase PdaC" evidence="3">
    <location>
        <begin position="63"/>
        <end position="158"/>
    </location>
</feature>
<protein>
    <recommendedName>
        <fullName evidence="6">DUF3298 domain-containing protein</fullName>
    </recommendedName>
</protein>
<dbReference type="Pfam" id="PF13739">
    <property type="entry name" value="PdaC"/>
    <property type="match status" value="1"/>
</dbReference>
<dbReference type="Proteomes" id="UP000198785">
    <property type="component" value="Unassembled WGS sequence"/>
</dbReference>
<dbReference type="AlphaFoldDB" id="A0A1I6QP94"/>
<keyword evidence="1" id="KW-0732">Signal</keyword>
<evidence type="ECO:0000259" key="2">
    <source>
        <dbReference type="Pfam" id="PF11738"/>
    </source>
</evidence>